<keyword evidence="2" id="KW-1185">Reference proteome</keyword>
<reference evidence="1" key="1">
    <citation type="submission" date="2022-07" db="EMBL/GenBank/DDBJ databases">
        <title>Phylogenomic reconstructions and comparative analyses of Kickxellomycotina fungi.</title>
        <authorList>
            <person name="Reynolds N.K."/>
            <person name="Stajich J.E."/>
            <person name="Barry K."/>
            <person name="Grigoriev I.V."/>
            <person name="Crous P."/>
            <person name="Smith M.E."/>
        </authorList>
    </citation>
    <scope>NUCLEOTIDE SEQUENCE</scope>
    <source>
        <strain evidence="1">NRRL 5244</strain>
    </source>
</reference>
<evidence type="ECO:0000313" key="2">
    <source>
        <dbReference type="Proteomes" id="UP001150603"/>
    </source>
</evidence>
<gene>
    <name evidence="1" type="ORF">FBU59_003538</name>
</gene>
<accession>A0ACC1J863</accession>
<dbReference type="Proteomes" id="UP001150603">
    <property type="component" value="Unassembled WGS sequence"/>
</dbReference>
<organism evidence="1 2">
    <name type="scientific">Linderina macrospora</name>
    <dbReference type="NCBI Taxonomy" id="4868"/>
    <lineage>
        <taxon>Eukaryota</taxon>
        <taxon>Fungi</taxon>
        <taxon>Fungi incertae sedis</taxon>
        <taxon>Zoopagomycota</taxon>
        <taxon>Kickxellomycotina</taxon>
        <taxon>Kickxellomycetes</taxon>
        <taxon>Kickxellales</taxon>
        <taxon>Kickxellaceae</taxon>
        <taxon>Linderina</taxon>
    </lineage>
</organism>
<name>A0ACC1J863_9FUNG</name>
<feature type="non-terminal residue" evidence="1">
    <location>
        <position position="370"/>
    </location>
</feature>
<proteinExistence type="predicted"/>
<comment type="caution">
    <text evidence="1">The sequence shown here is derived from an EMBL/GenBank/DDBJ whole genome shotgun (WGS) entry which is preliminary data.</text>
</comment>
<sequence length="370" mass="41145">MAYNTQPAGVYMNHASSASMLDTNAENEHGGERQQDSRRRRRSSTYAMHVDSPYDYQQPRSAVQTSFTIPPPPQQQQQQHQHQQQQQQQFTPAYNDYYTYATTTAQMVDPWAFNHANLLANLSQLPPDLLPSLMPQLSNQNQQQQQPPRIASAQSMSALAAAAAAAVAAASGDPIQQQQQQTMHVDHTFAVPAVPAHRQFGSKNGILPSISSLQQSTARQCQGGAILHQDSQQQQHMPYRDPMSTAYQQQPNPNLSQFPQPQQPAPSYAPPPQDLNSNNYYGQQNLYYSAPMLQPLMLPPPSPTILSYYTADPTQWMSLLGQNAYQPQAYHYDYPLPAHQVPFNFPVPATPTYGVTPMQKNDPSMAAAVA</sequence>
<protein>
    <submittedName>
        <fullName evidence="1">Uncharacterized protein</fullName>
    </submittedName>
</protein>
<evidence type="ECO:0000313" key="1">
    <source>
        <dbReference type="EMBL" id="KAJ1941301.1"/>
    </source>
</evidence>
<dbReference type="EMBL" id="JANBPW010002298">
    <property type="protein sequence ID" value="KAJ1941301.1"/>
    <property type="molecule type" value="Genomic_DNA"/>
</dbReference>